<dbReference type="Proteomes" id="UP000298127">
    <property type="component" value="Unassembled WGS sequence"/>
</dbReference>
<evidence type="ECO:0000313" key="1">
    <source>
        <dbReference type="EMBL" id="TFV95120.1"/>
    </source>
</evidence>
<sequence>MASSTPELTPEQVFDLLNSRLADVIGAHGSWTLVRRTDADTDEIFHAMLTHQIASELTQALLAERSALRGEPVPEPAALSWIPAPITEWAERDAVVIAEAPMAELLDTTDTDSNEIVPARHVSAEPVRLVA</sequence>
<organism evidence="1 2">
    <name type="scientific">Orlajensenia leifsoniae</name>
    <dbReference type="NCBI Taxonomy" id="2561933"/>
    <lineage>
        <taxon>Bacteria</taxon>
        <taxon>Bacillati</taxon>
        <taxon>Actinomycetota</taxon>
        <taxon>Actinomycetes</taxon>
        <taxon>Micrococcales</taxon>
        <taxon>Microbacteriaceae</taxon>
        <taxon>Orlajensenia</taxon>
    </lineage>
</organism>
<evidence type="ECO:0000313" key="2">
    <source>
        <dbReference type="Proteomes" id="UP000298127"/>
    </source>
</evidence>
<dbReference type="EMBL" id="SPQZ01000007">
    <property type="protein sequence ID" value="TFV95120.1"/>
    <property type="molecule type" value="Genomic_DNA"/>
</dbReference>
<gene>
    <name evidence="1" type="ORF">E4M00_15760</name>
</gene>
<reference evidence="1 2" key="1">
    <citation type="journal article" date="2018" name="J. Microbiol.">
        <title>Leifsonia flava sp. nov., a novel actinobacterium isolated from the rhizosphere of Aquilegia viridiflora.</title>
        <authorList>
            <person name="Cai Y."/>
            <person name="Tao W.Z."/>
            <person name="Ma Y.J."/>
            <person name="Cheng J."/>
            <person name="Zhang M.Y."/>
            <person name="Zhang Y.X."/>
        </authorList>
    </citation>
    <scope>NUCLEOTIDE SEQUENCE [LARGE SCALE GENOMIC DNA]</scope>
    <source>
        <strain evidence="1 2">SYP-B2174</strain>
    </source>
</reference>
<name>A0A4Y9QSC8_9MICO</name>
<keyword evidence="2" id="KW-1185">Reference proteome</keyword>
<dbReference type="AlphaFoldDB" id="A0A4Y9QSC8"/>
<accession>A0A4Y9QSC8</accession>
<proteinExistence type="predicted"/>
<protein>
    <submittedName>
        <fullName evidence="1">Uncharacterized protein</fullName>
    </submittedName>
</protein>
<dbReference type="RefSeq" id="WP_135121437.1">
    <property type="nucleotide sequence ID" value="NZ_SPQZ01000007.1"/>
</dbReference>
<comment type="caution">
    <text evidence="1">The sequence shown here is derived from an EMBL/GenBank/DDBJ whole genome shotgun (WGS) entry which is preliminary data.</text>
</comment>